<evidence type="ECO:0000313" key="1">
    <source>
        <dbReference type="EMBL" id="GAA1676958.1"/>
    </source>
</evidence>
<dbReference type="PANTHER" id="PTHR43845:SF1">
    <property type="entry name" value="BLR5969 PROTEIN"/>
    <property type="match status" value="1"/>
</dbReference>
<dbReference type="EMBL" id="BAAANY010000009">
    <property type="protein sequence ID" value="GAA1676958.1"/>
    <property type="molecule type" value="Genomic_DNA"/>
</dbReference>
<dbReference type="Proteomes" id="UP001500618">
    <property type="component" value="Unassembled WGS sequence"/>
</dbReference>
<dbReference type="GO" id="GO:0016874">
    <property type="term" value="F:ligase activity"/>
    <property type="evidence" value="ECO:0007669"/>
    <property type="project" value="UniProtKB-KW"/>
</dbReference>
<comment type="caution">
    <text evidence="1">The sequence shown here is derived from an EMBL/GenBank/DDBJ whole genome shotgun (WGS) entry which is preliminary data.</text>
</comment>
<organism evidence="1 2">
    <name type="scientific">Fodinicola feengrottensis</name>
    <dbReference type="NCBI Taxonomy" id="435914"/>
    <lineage>
        <taxon>Bacteria</taxon>
        <taxon>Bacillati</taxon>
        <taxon>Actinomycetota</taxon>
        <taxon>Actinomycetes</taxon>
        <taxon>Mycobacteriales</taxon>
        <taxon>Fodinicola</taxon>
    </lineage>
</organism>
<proteinExistence type="predicted"/>
<evidence type="ECO:0000313" key="2">
    <source>
        <dbReference type="Proteomes" id="UP001500618"/>
    </source>
</evidence>
<dbReference type="InterPro" id="IPR042099">
    <property type="entry name" value="ANL_N_sf"/>
</dbReference>
<dbReference type="PANTHER" id="PTHR43845">
    <property type="entry name" value="BLR5969 PROTEIN"/>
    <property type="match status" value="1"/>
</dbReference>
<dbReference type="SUPFAM" id="SSF56801">
    <property type="entry name" value="Acetyl-CoA synthetase-like"/>
    <property type="match status" value="1"/>
</dbReference>
<dbReference type="Gene3D" id="3.40.50.12780">
    <property type="entry name" value="N-terminal domain of ligase-like"/>
    <property type="match status" value="1"/>
</dbReference>
<dbReference type="RefSeq" id="WP_344310447.1">
    <property type="nucleotide sequence ID" value="NZ_BAAANY010000009.1"/>
</dbReference>
<gene>
    <name evidence="1" type="ORF">GCM10009765_27830</name>
</gene>
<sequence>MFSLVPTLASYLSDAITTAYASLRSADLPAHAAYTVSNSLTSYRDRVNRELDVPDVTPRPSKPVLAGRTPSERLMLLVLRIFCVGLTWAYHLSSLHPAIWRRLVRRYRPGLSRLARVHARATCRLAALSVPAYRDFLRGRKDFPETSKKTYVQAYDEISRCRNGRLDLVGTMVDESSGSSGRPFNWVRGHRELAAVYRNAACYTGLIFQVRKPFVINAFSMGAWATGTNTGIAMLKVAMVKNTGPDLDKIVDTLAHFGPDFDYLITAYPPFLKHLRDRLDSEGFDWPAYKIHGVVGGEALTEALRDYLTERFASVRSCFGASDLTIGMGVETGFTVWLRKELLADPELRAELIGADEQRLPMIFQYNPLDTYLEVNNSSELLCTVTSTHALQPKLRYNIGDEAALRSYEDVVRILKREPARWQAAMEATGGERMSLPLLLLYGRADSTISYMGANIYPQDVEYGLYEENPLAEMISRFSLSLVETADHESRPIVNIELRQPIGDPEREELAATCRAGVLRHLAKVSRDFAQSLAEDPTAADVRVRIFDPAAGPFAAIAQKLKNTYLVRETGDRS</sequence>
<name>A0ABN2GUR2_9ACTN</name>
<accession>A0ABN2GUR2</accession>
<keyword evidence="2" id="KW-1185">Reference proteome</keyword>
<protein>
    <submittedName>
        <fullName evidence="1">Phenylacetate--CoA ligase family protein</fullName>
    </submittedName>
</protein>
<keyword evidence="1" id="KW-0436">Ligase</keyword>
<reference evidence="1 2" key="1">
    <citation type="journal article" date="2019" name="Int. J. Syst. Evol. Microbiol.">
        <title>The Global Catalogue of Microorganisms (GCM) 10K type strain sequencing project: providing services to taxonomists for standard genome sequencing and annotation.</title>
        <authorList>
            <consortium name="The Broad Institute Genomics Platform"/>
            <consortium name="The Broad Institute Genome Sequencing Center for Infectious Disease"/>
            <person name="Wu L."/>
            <person name="Ma J."/>
        </authorList>
    </citation>
    <scope>NUCLEOTIDE SEQUENCE [LARGE SCALE GENOMIC DNA]</scope>
    <source>
        <strain evidence="1 2">JCM 14718</strain>
    </source>
</reference>